<dbReference type="PANTHER" id="PTHR47481">
    <property type="match status" value="1"/>
</dbReference>
<comment type="caution">
    <text evidence="4">The sequence shown here is derived from an EMBL/GenBank/DDBJ whole genome shotgun (WGS) entry which is preliminary data.</text>
</comment>
<dbReference type="AlphaFoldDB" id="A0A7J9JYI6"/>
<dbReference type="InterPro" id="IPR054722">
    <property type="entry name" value="PolX-like_BBD"/>
</dbReference>
<feature type="domain" description="GAG-pre-integrase" evidence="2">
    <location>
        <begin position="403"/>
        <end position="475"/>
    </location>
</feature>
<proteinExistence type="predicted"/>
<dbReference type="Proteomes" id="UP000593575">
    <property type="component" value="Unassembled WGS sequence"/>
</dbReference>
<reference evidence="4 5" key="1">
    <citation type="journal article" date="2019" name="Genome Biol. Evol.">
        <title>Insights into the evolution of the New World diploid cottons (Gossypium, subgenus Houzingenia) based on genome sequencing.</title>
        <authorList>
            <person name="Grover C.E."/>
            <person name="Arick M.A. 2nd"/>
            <person name="Thrash A."/>
            <person name="Conover J.L."/>
            <person name="Sanders W.S."/>
            <person name="Peterson D.G."/>
            <person name="Frelichowski J.E."/>
            <person name="Scheffler J.A."/>
            <person name="Scheffler B.E."/>
            <person name="Wendel J.F."/>
        </authorList>
    </citation>
    <scope>NUCLEOTIDE SEQUENCE [LARGE SCALE GENOMIC DNA]</scope>
    <source>
        <strain evidence="4">6</strain>
        <tissue evidence="4">Leaf</tissue>
    </source>
</reference>
<evidence type="ECO:0000256" key="1">
    <source>
        <dbReference type="SAM" id="MobiDB-lite"/>
    </source>
</evidence>
<evidence type="ECO:0000313" key="5">
    <source>
        <dbReference type="Proteomes" id="UP000593575"/>
    </source>
</evidence>
<feature type="region of interest" description="Disordered" evidence="1">
    <location>
        <begin position="264"/>
        <end position="283"/>
    </location>
</feature>
<evidence type="ECO:0008006" key="6">
    <source>
        <dbReference type="Google" id="ProtNLM"/>
    </source>
</evidence>
<feature type="compositionally biased region" description="Low complexity" evidence="1">
    <location>
        <begin position="267"/>
        <end position="279"/>
    </location>
</feature>
<evidence type="ECO:0000259" key="3">
    <source>
        <dbReference type="Pfam" id="PF22936"/>
    </source>
</evidence>
<protein>
    <recommendedName>
        <fullName evidence="6">GAG-pre-integrase domain-containing protein</fullName>
    </recommendedName>
</protein>
<dbReference type="EMBL" id="JABFAE010000010">
    <property type="protein sequence ID" value="MBA0839176.1"/>
    <property type="molecule type" value="Genomic_DNA"/>
</dbReference>
<dbReference type="PANTHER" id="PTHR47481:SF30">
    <property type="entry name" value="CCHC-TYPE DOMAIN-CONTAINING PROTEIN"/>
    <property type="match status" value="1"/>
</dbReference>
<dbReference type="InterPro" id="IPR025724">
    <property type="entry name" value="GAG-pre-integrase_dom"/>
</dbReference>
<gene>
    <name evidence="4" type="ORF">Goarm_004936</name>
</gene>
<sequence>MMASNLATGVVDSRFFSTKKVNILLDDSNYLLWRQQVLLAIKAHKLQGFLDLRTVLPPSIIPGDDGVLQENDEFIRFEQQDSAIASWLLSSVSQAVLPHLIGLDISAQIWNAIVSLYGSKTTSRLMFYRRALHSQRKGDIPMREFLMKIKFYCDNLASCGEVISEHEHVTVILNGLPCEYESIVSIIVASQVPYSLQSVSTMLIDAEARQQVTMADAPSPTNLVSQQSAKPANSNSGPAYRPAYRPSNIPITYSDSLGNPFAGNYVQQPQLSSSTTPQSHASLATPDTVADSAWYPNFGATHHLTHSTVSLGDNLFHTGPGKLYVGNGNALPVLCSGQSSLLTRTRPFYMKSLLYTPGITKNLLSMSKFTRDNQVMFECSPTRCKVRDLKTRETLLEGSVHSGLYKLHLKDTLSKVQPACAAHCLTVSTSIPLHVWHSRLGHPSKNTLLKALQRCNVSVDNNKELTACVVCYLGKEHKQPFSTLISQYNAPLQLVVANVWGPAPVYSNGF</sequence>
<evidence type="ECO:0000313" key="4">
    <source>
        <dbReference type="EMBL" id="MBA0839176.1"/>
    </source>
</evidence>
<keyword evidence="5" id="KW-1185">Reference proteome</keyword>
<organism evidence="4 5">
    <name type="scientific">Gossypium armourianum</name>
    <dbReference type="NCBI Taxonomy" id="34283"/>
    <lineage>
        <taxon>Eukaryota</taxon>
        <taxon>Viridiplantae</taxon>
        <taxon>Streptophyta</taxon>
        <taxon>Embryophyta</taxon>
        <taxon>Tracheophyta</taxon>
        <taxon>Spermatophyta</taxon>
        <taxon>Magnoliopsida</taxon>
        <taxon>eudicotyledons</taxon>
        <taxon>Gunneridae</taxon>
        <taxon>Pentapetalae</taxon>
        <taxon>rosids</taxon>
        <taxon>malvids</taxon>
        <taxon>Malvales</taxon>
        <taxon>Malvaceae</taxon>
        <taxon>Malvoideae</taxon>
        <taxon>Gossypium</taxon>
    </lineage>
</organism>
<feature type="domain" description="Retrovirus-related Pol polyprotein from transposon TNT 1-94-like beta-barrel" evidence="3">
    <location>
        <begin position="294"/>
        <end position="371"/>
    </location>
</feature>
<feature type="region of interest" description="Disordered" evidence="1">
    <location>
        <begin position="217"/>
        <end position="241"/>
    </location>
</feature>
<feature type="compositionally biased region" description="Polar residues" evidence="1">
    <location>
        <begin position="219"/>
        <end position="237"/>
    </location>
</feature>
<evidence type="ECO:0000259" key="2">
    <source>
        <dbReference type="Pfam" id="PF13976"/>
    </source>
</evidence>
<accession>A0A7J9JYI6</accession>
<dbReference type="Pfam" id="PF14223">
    <property type="entry name" value="Retrotran_gag_2"/>
    <property type="match status" value="1"/>
</dbReference>
<dbReference type="Pfam" id="PF13976">
    <property type="entry name" value="gag_pre-integrs"/>
    <property type="match status" value="1"/>
</dbReference>
<name>A0A7J9JYI6_9ROSI</name>
<dbReference type="Pfam" id="PF22936">
    <property type="entry name" value="Pol_BBD"/>
    <property type="match status" value="1"/>
</dbReference>